<evidence type="ECO:0000259" key="1">
    <source>
        <dbReference type="Pfam" id="PF08241"/>
    </source>
</evidence>
<evidence type="ECO:0000313" key="2">
    <source>
        <dbReference type="EMBL" id="MBP1860153.1"/>
    </source>
</evidence>
<dbReference type="CDD" id="cd02440">
    <property type="entry name" value="AdoMet_MTases"/>
    <property type="match status" value="1"/>
</dbReference>
<gene>
    <name evidence="2" type="ORF">J2Z75_003674</name>
</gene>
<name>A0ABS4EQC9_9HYPH</name>
<protein>
    <submittedName>
        <fullName evidence="2">Ubiquinone/menaquinone biosynthesis C-methylase UbiE</fullName>
    </submittedName>
</protein>
<dbReference type="Proteomes" id="UP000823786">
    <property type="component" value="Unassembled WGS sequence"/>
</dbReference>
<dbReference type="EMBL" id="JAGGJV010000006">
    <property type="protein sequence ID" value="MBP1860153.1"/>
    <property type="molecule type" value="Genomic_DNA"/>
</dbReference>
<accession>A0ABS4EQC9</accession>
<dbReference type="Gene3D" id="3.40.50.150">
    <property type="entry name" value="Vaccinia Virus protein VP39"/>
    <property type="match status" value="1"/>
</dbReference>
<organism evidence="2 3">
    <name type="scientific">Rhizobium herbae</name>
    <dbReference type="NCBI Taxonomy" id="508661"/>
    <lineage>
        <taxon>Bacteria</taxon>
        <taxon>Pseudomonadati</taxon>
        <taxon>Pseudomonadota</taxon>
        <taxon>Alphaproteobacteria</taxon>
        <taxon>Hyphomicrobiales</taxon>
        <taxon>Rhizobiaceae</taxon>
        <taxon>Rhizobium/Agrobacterium group</taxon>
        <taxon>Rhizobium</taxon>
    </lineage>
</organism>
<dbReference type="Pfam" id="PF08241">
    <property type="entry name" value="Methyltransf_11"/>
    <property type="match status" value="1"/>
</dbReference>
<dbReference type="PANTHER" id="PTHR42912">
    <property type="entry name" value="METHYLTRANSFERASE"/>
    <property type="match status" value="1"/>
</dbReference>
<dbReference type="InterPro" id="IPR029063">
    <property type="entry name" value="SAM-dependent_MTases_sf"/>
</dbReference>
<dbReference type="InterPro" id="IPR013216">
    <property type="entry name" value="Methyltransf_11"/>
</dbReference>
<evidence type="ECO:0000313" key="3">
    <source>
        <dbReference type="Proteomes" id="UP000823786"/>
    </source>
</evidence>
<dbReference type="PANTHER" id="PTHR42912:SF80">
    <property type="entry name" value="METHYLTRANSFERASE DOMAIN-CONTAINING PROTEIN"/>
    <property type="match status" value="1"/>
</dbReference>
<reference evidence="2 3" key="1">
    <citation type="submission" date="2021-03" db="EMBL/GenBank/DDBJ databases">
        <title>Genomic Encyclopedia of Type Strains, Phase IV (KMG-IV): sequencing the most valuable type-strain genomes for metagenomic binning, comparative biology and taxonomic classification.</title>
        <authorList>
            <person name="Goeker M."/>
        </authorList>
    </citation>
    <scope>NUCLEOTIDE SEQUENCE [LARGE SCALE GENOMIC DNA]</scope>
    <source>
        <strain evidence="2 3">DSM 26427</strain>
    </source>
</reference>
<dbReference type="RefSeq" id="WP_209854145.1">
    <property type="nucleotide sequence ID" value="NZ_JAGGJV010000006.1"/>
</dbReference>
<sequence length="272" mass="30813">MSDTPRLTNYDLRDEIKAYWSARAATFDQSPGHEIFSEEERAAWHRLIVKHLGSGDGRMALDLASGTGVISHLMDDLGFKVTGLDWAEPMLERARNKAKTRTRSITFRIGDAENTMEPDNHYDAITNRHLVWTLVDPVKAFAEWLRVLKPGGTLLVIDGDFVNTTLFERMLMKLAGWGQRYRLLKSDPLHAPPGMMETHRSILSRVYFSQGARAEAVAGLLAQAGFENITIDTDLGEIHRTQAKNWNVLKGMARRTQHRYAIRAIKPAWAQM</sequence>
<dbReference type="InterPro" id="IPR050508">
    <property type="entry name" value="Methyltransf_Superfamily"/>
</dbReference>
<comment type="caution">
    <text evidence="2">The sequence shown here is derived from an EMBL/GenBank/DDBJ whole genome shotgun (WGS) entry which is preliminary data.</text>
</comment>
<dbReference type="SUPFAM" id="SSF53335">
    <property type="entry name" value="S-adenosyl-L-methionine-dependent methyltransferases"/>
    <property type="match status" value="1"/>
</dbReference>
<keyword evidence="3" id="KW-1185">Reference proteome</keyword>
<keyword evidence="2" id="KW-0830">Ubiquinone</keyword>
<feature type="domain" description="Methyltransferase type 11" evidence="1">
    <location>
        <begin position="61"/>
        <end position="155"/>
    </location>
</feature>
<proteinExistence type="predicted"/>